<keyword evidence="4" id="KW-1185">Reference proteome</keyword>
<organism evidence="3 4">
    <name type="scientific">Vineibacter terrae</name>
    <dbReference type="NCBI Taxonomy" id="2586908"/>
    <lineage>
        <taxon>Bacteria</taxon>
        <taxon>Pseudomonadati</taxon>
        <taxon>Pseudomonadota</taxon>
        <taxon>Alphaproteobacteria</taxon>
        <taxon>Hyphomicrobiales</taxon>
        <taxon>Vineibacter</taxon>
    </lineage>
</organism>
<proteinExistence type="predicted"/>
<reference evidence="3 4" key="1">
    <citation type="submission" date="2019-06" db="EMBL/GenBank/DDBJ databases">
        <title>New taxonomy in bacterial strain CC-CFT640, isolated from vineyard.</title>
        <authorList>
            <person name="Lin S.-Y."/>
            <person name="Tsai C.-F."/>
            <person name="Young C.-C."/>
        </authorList>
    </citation>
    <scope>NUCLEOTIDE SEQUENCE [LARGE SCALE GENOMIC DNA]</scope>
    <source>
        <strain evidence="3 4">CC-CFT640</strain>
    </source>
</reference>
<dbReference type="AlphaFoldDB" id="A0A5C8P7C2"/>
<name>A0A5C8P7C2_9HYPH</name>
<accession>A0A5C8P7C2</accession>
<comment type="caution">
    <text evidence="3">The sequence shown here is derived from an EMBL/GenBank/DDBJ whole genome shotgun (WGS) entry which is preliminary data.</text>
</comment>
<sequence length="429" mass="46893">MSGQDWKDVDLTLVSGHPVAFRQALYQSYYVDRPYVPVDIVGRLMPKTDQGAVAATVPPPPPAPAPASRARDQRGPDGRVMPYLGAPTAEDELRRQTVAAPAEQVAAQEALTQVSFHFPNPVSVGNGLTLSVPIINGEAPVKRQALFQPETHPRHPLASVRLENNGSTGLPPGVVTIYERNGGQVAYVGDARLSALPVGENRLLSYALDQKVVVETESARTETLVRGSIAQGVLRYEAMQRQTMIYRVKAPAKEDRQLLVETPRLDGWTLTRPVTPNIGQVGGKYRIPFDLKGGETQTFEVVQEKVVQQTLALIDGSEDRIAYFAKAAAFDQKTRDALSRIVQLQGAVKAAEKKAEQGEAQRTRIAQEQQRIRDNLKSVPANSDLQRRYLATLDRQETELEALAKQRADAEKAVDAARAALQAFIATLG</sequence>
<evidence type="ECO:0000313" key="3">
    <source>
        <dbReference type="EMBL" id="TXL69527.1"/>
    </source>
</evidence>
<feature type="coiled-coil region" evidence="1">
    <location>
        <begin position="341"/>
        <end position="420"/>
    </location>
</feature>
<protein>
    <recommendedName>
        <fullName evidence="5">DUF4139 domain-containing protein</fullName>
    </recommendedName>
</protein>
<gene>
    <name evidence="3" type="ORF">FHP25_38535</name>
</gene>
<evidence type="ECO:0000256" key="2">
    <source>
        <dbReference type="SAM" id="MobiDB-lite"/>
    </source>
</evidence>
<dbReference type="Proteomes" id="UP000321638">
    <property type="component" value="Unassembled WGS sequence"/>
</dbReference>
<keyword evidence="1" id="KW-0175">Coiled coil</keyword>
<dbReference type="OrthoDB" id="580912at2"/>
<evidence type="ECO:0000256" key="1">
    <source>
        <dbReference type="SAM" id="Coils"/>
    </source>
</evidence>
<evidence type="ECO:0008006" key="5">
    <source>
        <dbReference type="Google" id="ProtNLM"/>
    </source>
</evidence>
<dbReference type="EMBL" id="VDUZ01000079">
    <property type="protein sequence ID" value="TXL69527.1"/>
    <property type="molecule type" value="Genomic_DNA"/>
</dbReference>
<evidence type="ECO:0000313" key="4">
    <source>
        <dbReference type="Proteomes" id="UP000321638"/>
    </source>
</evidence>
<feature type="region of interest" description="Disordered" evidence="2">
    <location>
        <begin position="51"/>
        <end position="77"/>
    </location>
</feature>